<accession>A0A7W9W861</accession>
<dbReference type="AlphaFoldDB" id="A0A7W9W861"/>
<dbReference type="GO" id="GO:0016887">
    <property type="term" value="F:ATP hydrolysis activity"/>
    <property type="evidence" value="ECO:0007669"/>
    <property type="project" value="InterPro"/>
</dbReference>
<keyword evidence="6" id="KW-0449">Lipoprotein</keyword>
<dbReference type="PROSITE" id="PS50893">
    <property type="entry name" value="ABC_TRANSPORTER_2"/>
    <property type="match status" value="1"/>
</dbReference>
<dbReference type="CDD" id="cd03255">
    <property type="entry name" value="ABC_MJ0796_LolCDE_FtsE"/>
    <property type="match status" value="1"/>
</dbReference>
<dbReference type="RefSeq" id="WP_221290096.1">
    <property type="nucleotide sequence ID" value="NZ_JACHGW010000003.1"/>
</dbReference>
<dbReference type="Proteomes" id="UP000520814">
    <property type="component" value="Unassembled WGS sequence"/>
</dbReference>
<dbReference type="SUPFAM" id="SSF52540">
    <property type="entry name" value="P-loop containing nucleoside triphosphate hydrolases"/>
    <property type="match status" value="1"/>
</dbReference>
<feature type="domain" description="ABC transporter" evidence="5">
    <location>
        <begin position="8"/>
        <end position="232"/>
    </location>
</feature>
<dbReference type="PANTHER" id="PTHR42798">
    <property type="entry name" value="LIPOPROTEIN-RELEASING SYSTEM ATP-BINDING PROTEIN LOLD"/>
    <property type="match status" value="1"/>
</dbReference>
<dbReference type="GO" id="GO:0005524">
    <property type="term" value="F:ATP binding"/>
    <property type="evidence" value="ECO:0007669"/>
    <property type="project" value="UniProtKB-KW"/>
</dbReference>
<sequence>MASRPIVVETQQLKKTYNLGTEKAVEVLHGVDMVAYAGEFIAIIGQSGSGKSTLLNILGALDQPTEGGAWIDGTEIGSLDSLGLAKLRGQKLGFVFQFHHLLEEFTCLENVLMPVSIQKGGPEPSDTAYAKELLDRVGLSSQLHKRTNQMSGGQQQRTAIVRALTNRPRLVLADEPTGNLDSRSGAEVFALMREIARELGVTFLMVTHDDRLAAAADRILRIEDGYLNEVYK</sequence>
<keyword evidence="7" id="KW-1185">Reference proteome</keyword>
<dbReference type="GO" id="GO:0098796">
    <property type="term" value="C:membrane protein complex"/>
    <property type="evidence" value="ECO:0007669"/>
    <property type="project" value="UniProtKB-ARBA"/>
</dbReference>
<evidence type="ECO:0000256" key="2">
    <source>
        <dbReference type="ARBA" id="ARBA00022448"/>
    </source>
</evidence>
<dbReference type="SMART" id="SM00382">
    <property type="entry name" value="AAA"/>
    <property type="match status" value="1"/>
</dbReference>
<dbReference type="GO" id="GO:0022857">
    <property type="term" value="F:transmembrane transporter activity"/>
    <property type="evidence" value="ECO:0007669"/>
    <property type="project" value="UniProtKB-ARBA"/>
</dbReference>
<gene>
    <name evidence="6" type="ORF">HNQ39_003620</name>
</gene>
<evidence type="ECO:0000259" key="5">
    <source>
        <dbReference type="PROSITE" id="PS50893"/>
    </source>
</evidence>
<evidence type="ECO:0000256" key="4">
    <source>
        <dbReference type="ARBA" id="ARBA00022840"/>
    </source>
</evidence>
<protein>
    <submittedName>
        <fullName evidence="6">ABC-type lipoprotein export system ATPase subunit</fullName>
    </submittedName>
</protein>
<reference evidence="6 7" key="1">
    <citation type="submission" date="2020-08" db="EMBL/GenBank/DDBJ databases">
        <title>Genomic Encyclopedia of Type Strains, Phase IV (KMG-IV): sequencing the most valuable type-strain genomes for metagenomic binning, comparative biology and taxonomic classification.</title>
        <authorList>
            <person name="Goeker M."/>
        </authorList>
    </citation>
    <scope>NUCLEOTIDE SEQUENCE [LARGE SCALE GENOMIC DNA]</scope>
    <source>
        <strain evidence="6 7">DSM 23562</strain>
    </source>
</reference>
<dbReference type="InterPro" id="IPR017911">
    <property type="entry name" value="MacB-like_ATP-bd"/>
</dbReference>
<evidence type="ECO:0000313" key="7">
    <source>
        <dbReference type="Proteomes" id="UP000520814"/>
    </source>
</evidence>
<dbReference type="InterPro" id="IPR003439">
    <property type="entry name" value="ABC_transporter-like_ATP-bd"/>
</dbReference>
<evidence type="ECO:0000313" key="6">
    <source>
        <dbReference type="EMBL" id="MBB6051810.1"/>
    </source>
</evidence>
<dbReference type="Gene3D" id="3.40.50.300">
    <property type="entry name" value="P-loop containing nucleotide triphosphate hydrolases"/>
    <property type="match status" value="1"/>
</dbReference>
<dbReference type="InterPro" id="IPR027417">
    <property type="entry name" value="P-loop_NTPase"/>
</dbReference>
<name>A0A7W9W861_ARMRO</name>
<comment type="caution">
    <text evidence="6">The sequence shown here is derived from an EMBL/GenBank/DDBJ whole genome shotgun (WGS) entry which is preliminary data.</text>
</comment>
<keyword evidence="3" id="KW-0547">Nucleotide-binding</keyword>
<keyword evidence="2" id="KW-0813">Transport</keyword>
<evidence type="ECO:0000256" key="1">
    <source>
        <dbReference type="ARBA" id="ARBA00005417"/>
    </source>
</evidence>
<evidence type="ECO:0000256" key="3">
    <source>
        <dbReference type="ARBA" id="ARBA00022741"/>
    </source>
</evidence>
<dbReference type="FunFam" id="3.40.50.300:FF:000032">
    <property type="entry name" value="Export ABC transporter ATP-binding protein"/>
    <property type="match status" value="1"/>
</dbReference>
<dbReference type="InterPro" id="IPR003593">
    <property type="entry name" value="AAA+_ATPase"/>
</dbReference>
<organism evidence="6 7">
    <name type="scientific">Armatimonas rosea</name>
    <dbReference type="NCBI Taxonomy" id="685828"/>
    <lineage>
        <taxon>Bacteria</taxon>
        <taxon>Bacillati</taxon>
        <taxon>Armatimonadota</taxon>
        <taxon>Armatimonadia</taxon>
        <taxon>Armatimonadales</taxon>
        <taxon>Armatimonadaceae</taxon>
        <taxon>Armatimonas</taxon>
    </lineage>
</organism>
<dbReference type="EMBL" id="JACHGW010000003">
    <property type="protein sequence ID" value="MBB6051810.1"/>
    <property type="molecule type" value="Genomic_DNA"/>
</dbReference>
<dbReference type="PANTHER" id="PTHR42798:SF2">
    <property type="entry name" value="ABC TRANSPORTER ATP-BINDING PROTEIN MG467-RELATED"/>
    <property type="match status" value="1"/>
</dbReference>
<keyword evidence="4" id="KW-0067">ATP-binding</keyword>
<dbReference type="Pfam" id="PF00005">
    <property type="entry name" value="ABC_tran"/>
    <property type="match status" value="1"/>
</dbReference>
<proteinExistence type="inferred from homology"/>
<comment type="similarity">
    <text evidence="1">Belongs to the ABC transporter superfamily.</text>
</comment>